<proteinExistence type="predicted"/>
<organism evidence="2">
    <name type="scientific">Arundo donax</name>
    <name type="common">Giant reed</name>
    <name type="synonym">Donax arundinaceus</name>
    <dbReference type="NCBI Taxonomy" id="35708"/>
    <lineage>
        <taxon>Eukaryota</taxon>
        <taxon>Viridiplantae</taxon>
        <taxon>Streptophyta</taxon>
        <taxon>Embryophyta</taxon>
        <taxon>Tracheophyta</taxon>
        <taxon>Spermatophyta</taxon>
        <taxon>Magnoliopsida</taxon>
        <taxon>Liliopsida</taxon>
        <taxon>Poales</taxon>
        <taxon>Poaceae</taxon>
        <taxon>PACMAD clade</taxon>
        <taxon>Arundinoideae</taxon>
        <taxon>Arundineae</taxon>
        <taxon>Arundo</taxon>
    </lineage>
</organism>
<name>A0A0A9AQ23_ARUDO</name>
<sequence>MLLTMRISAKNAERLETSFGGQRLLIRSPTAETPRTMLVLLPVRHSPKRIRPLTAGGSLMRHLPETRRRRPWPGPLRPDRIRGSKATTA</sequence>
<feature type="region of interest" description="Disordered" evidence="1">
    <location>
        <begin position="49"/>
        <end position="89"/>
    </location>
</feature>
<reference evidence="2" key="2">
    <citation type="journal article" date="2015" name="Data Brief">
        <title>Shoot transcriptome of the giant reed, Arundo donax.</title>
        <authorList>
            <person name="Barrero R.A."/>
            <person name="Guerrero F.D."/>
            <person name="Moolhuijzen P."/>
            <person name="Goolsby J.A."/>
            <person name="Tidwell J."/>
            <person name="Bellgard S.E."/>
            <person name="Bellgard M.I."/>
        </authorList>
    </citation>
    <scope>NUCLEOTIDE SEQUENCE</scope>
    <source>
        <tissue evidence="2">Shoot tissue taken approximately 20 cm above the soil surface</tissue>
    </source>
</reference>
<evidence type="ECO:0000313" key="2">
    <source>
        <dbReference type="EMBL" id="JAD51983.1"/>
    </source>
</evidence>
<dbReference type="AlphaFoldDB" id="A0A0A9AQ23"/>
<reference evidence="2" key="1">
    <citation type="submission" date="2014-09" db="EMBL/GenBank/DDBJ databases">
        <authorList>
            <person name="Magalhaes I.L.F."/>
            <person name="Oliveira U."/>
            <person name="Santos F.R."/>
            <person name="Vidigal T.H.D.A."/>
            <person name="Brescovit A.D."/>
            <person name="Santos A.J."/>
        </authorList>
    </citation>
    <scope>NUCLEOTIDE SEQUENCE</scope>
    <source>
        <tissue evidence="2">Shoot tissue taken approximately 20 cm above the soil surface</tissue>
    </source>
</reference>
<evidence type="ECO:0000256" key="1">
    <source>
        <dbReference type="SAM" id="MobiDB-lite"/>
    </source>
</evidence>
<dbReference type="EMBL" id="GBRH01245912">
    <property type="protein sequence ID" value="JAD51983.1"/>
    <property type="molecule type" value="Transcribed_RNA"/>
</dbReference>
<protein>
    <submittedName>
        <fullName evidence="2">Uncharacterized protein</fullName>
    </submittedName>
</protein>
<accession>A0A0A9AQ23</accession>